<organism evidence="2 3">
    <name type="scientific">Bifidobacterium pseudocatenulatum DSM 20438 = JCM 1200 = LMG 10505</name>
    <dbReference type="NCBI Taxonomy" id="547043"/>
    <lineage>
        <taxon>Bacteria</taxon>
        <taxon>Bacillati</taxon>
        <taxon>Actinomycetota</taxon>
        <taxon>Actinomycetes</taxon>
        <taxon>Bifidobacteriales</taxon>
        <taxon>Bifidobacteriaceae</taxon>
        <taxon>Bifidobacterium</taxon>
    </lineage>
</organism>
<dbReference type="EMBL" id="ABXX02000005">
    <property type="protein sequence ID" value="EEG70149.1"/>
    <property type="molecule type" value="Genomic_DNA"/>
</dbReference>
<evidence type="ECO:0000313" key="2">
    <source>
        <dbReference type="EMBL" id="EEG70149.1"/>
    </source>
</evidence>
<evidence type="ECO:0000313" key="3">
    <source>
        <dbReference type="Proteomes" id="UP000003875"/>
    </source>
</evidence>
<reference evidence="2 3" key="2">
    <citation type="submission" date="2009-02" db="EMBL/GenBank/DDBJ databases">
        <authorList>
            <person name="Fulton L."/>
            <person name="Clifton S."/>
            <person name="Fulton B."/>
            <person name="Xu J."/>
            <person name="Minx P."/>
            <person name="Pepin K.H."/>
            <person name="Johnson M."/>
            <person name="Bhonagiri V."/>
            <person name="Nash W.E."/>
            <person name="Mardis E.R."/>
            <person name="Wilson R.K."/>
        </authorList>
    </citation>
    <scope>NUCLEOTIDE SEQUENCE [LARGE SCALE GENOMIC DNA]</scope>
    <source>
        <strain evidence="2 3">DSM 20438</strain>
    </source>
</reference>
<name>C0BUU6_BIFPS</name>
<gene>
    <name evidence="2" type="ORF">BIFPSEUDO_04185</name>
</gene>
<protein>
    <submittedName>
        <fullName evidence="2">Uncharacterized protein</fullName>
    </submittedName>
</protein>
<proteinExistence type="predicted"/>
<dbReference type="Proteomes" id="UP000003875">
    <property type="component" value="Unassembled WGS sequence"/>
</dbReference>
<accession>C0BUU6</accession>
<evidence type="ECO:0000256" key="1">
    <source>
        <dbReference type="SAM" id="MobiDB-lite"/>
    </source>
</evidence>
<feature type="region of interest" description="Disordered" evidence="1">
    <location>
        <begin position="1"/>
        <end position="28"/>
    </location>
</feature>
<reference evidence="2 3" key="1">
    <citation type="submission" date="2009-02" db="EMBL/GenBank/DDBJ databases">
        <title>Draft genome sequence of Bifidobacterium pseudocatenulatum (DSM 20438).</title>
        <authorList>
            <person name="Sudarsanam P."/>
            <person name="Ley R."/>
            <person name="Guruge J."/>
            <person name="Turnbaugh P.J."/>
            <person name="Mahowald M."/>
            <person name="Liep D."/>
            <person name="Gordon J."/>
        </authorList>
    </citation>
    <scope>NUCLEOTIDE SEQUENCE [LARGE SCALE GENOMIC DNA]</scope>
    <source>
        <strain evidence="2 3">DSM 20438</strain>
    </source>
</reference>
<feature type="compositionally biased region" description="Pro residues" evidence="1">
    <location>
        <begin position="1"/>
        <end position="12"/>
    </location>
</feature>
<dbReference type="AlphaFoldDB" id="C0BUU6"/>
<comment type="caution">
    <text evidence="2">The sequence shown here is derived from an EMBL/GenBank/DDBJ whole genome shotgun (WGS) entry which is preliminary data.</text>
</comment>
<sequence length="49" mass="5671">MNASPIPFPRIPSIPRENKTKPRKRNRPVLFTSFPDGFSSSLLCMNRMH</sequence>